<dbReference type="GO" id="GO:0034976">
    <property type="term" value="P:response to endoplasmic reticulum stress"/>
    <property type="evidence" value="ECO:0007669"/>
    <property type="project" value="TreeGrafter"/>
</dbReference>
<dbReference type="GO" id="GO:0006457">
    <property type="term" value="P:protein folding"/>
    <property type="evidence" value="ECO:0007669"/>
    <property type="project" value="TreeGrafter"/>
</dbReference>
<feature type="signal peptide" evidence="8">
    <location>
        <begin position="1"/>
        <end position="20"/>
    </location>
</feature>
<keyword evidence="10" id="KW-1185">Reference proteome</keyword>
<keyword evidence="6" id="KW-0413">Isomerase</keyword>
<comment type="catalytic activity">
    <reaction evidence="1">
        <text>Catalyzes the rearrangement of -S-S- bonds in proteins.</text>
        <dbReference type="EC" id="5.3.4.1"/>
    </reaction>
</comment>
<keyword evidence="7" id="KW-0676">Redox-active center</keyword>
<evidence type="ECO:0000256" key="6">
    <source>
        <dbReference type="ARBA" id="ARBA00023235"/>
    </source>
</evidence>
<dbReference type="GO" id="GO:0005788">
    <property type="term" value="C:endoplasmic reticulum lumen"/>
    <property type="evidence" value="ECO:0007669"/>
    <property type="project" value="UniProtKB-SubCell"/>
</dbReference>
<evidence type="ECO:0000256" key="7">
    <source>
        <dbReference type="ARBA" id="ARBA00023284"/>
    </source>
</evidence>
<name>A0A8S1M930_PARPR</name>
<dbReference type="PANTHER" id="PTHR18929:SF132">
    <property type="entry name" value="PROTEIN DISULFIDE-ISOMERASE A3"/>
    <property type="match status" value="1"/>
</dbReference>
<dbReference type="EC" id="5.3.4.1" evidence="4"/>
<comment type="caution">
    <text evidence="9">The sequence shown here is derived from an EMBL/GenBank/DDBJ whole genome shotgun (WGS) entry which is preliminary data.</text>
</comment>
<evidence type="ECO:0000256" key="1">
    <source>
        <dbReference type="ARBA" id="ARBA00001182"/>
    </source>
</evidence>
<dbReference type="PANTHER" id="PTHR18929">
    <property type="entry name" value="PROTEIN DISULFIDE ISOMERASE"/>
    <property type="match status" value="1"/>
</dbReference>
<keyword evidence="8" id="KW-0732">Signal</keyword>
<evidence type="ECO:0000313" key="9">
    <source>
        <dbReference type="EMBL" id="CAD8074165.1"/>
    </source>
</evidence>
<feature type="chain" id="PRO_5035771714" description="protein disulfide-isomerase" evidence="8">
    <location>
        <begin position="21"/>
        <end position="512"/>
    </location>
</feature>
<organism evidence="9 10">
    <name type="scientific">Paramecium primaurelia</name>
    <dbReference type="NCBI Taxonomy" id="5886"/>
    <lineage>
        <taxon>Eukaryota</taxon>
        <taxon>Sar</taxon>
        <taxon>Alveolata</taxon>
        <taxon>Ciliophora</taxon>
        <taxon>Intramacronucleata</taxon>
        <taxon>Oligohymenophorea</taxon>
        <taxon>Peniculida</taxon>
        <taxon>Parameciidae</taxon>
        <taxon>Paramecium</taxon>
    </lineage>
</organism>
<comment type="similarity">
    <text evidence="3">Belongs to the protein disulfide isomerase family.</text>
</comment>
<accession>A0A8S1M930</accession>
<dbReference type="EMBL" id="CAJJDM010000052">
    <property type="protein sequence ID" value="CAD8074165.1"/>
    <property type="molecule type" value="Genomic_DNA"/>
</dbReference>
<evidence type="ECO:0000256" key="8">
    <source>
        <dbReference type="SAM" id="SignalP"/>
    </source>
</evidence>
<dbReference type="GO" id="GO:0003756">
    <property type="term" value="F:protein disulfide isomerase activity"/>
    <property type="evidence" value="ECO:0007669"/>
    <property type="project" value="UniProtKB-EC"/>
</dbReference>
<dbReference type="AlphaFoldDB" id="A0A8S1M930"/>
<evidence type="ECO:0000256" key="2">
    <source>
        <dbReference type="ARBA" id="ARBA00004319"/>
    </source>
</evidence>
<comment type="subcellular location">
    <subcellularLocation>
        <location evidence="2">Endoplasmic reticulum lumen</location>
    </subcellularLocation>
</comment>
<evidence type="ECO:0000313" key="10">
    <source>
        <dbReference type="Proteomes" id="UP000688137"/>
    </source>
</evidence>
<sequence>MKVQHLILVSLLIMFTSTQLIPIKTEEEEIKIDLNLEEKLEIQGNDIKQNKLYDKLYEIDKEAYDQIKNTFKNVVHLIFEKNEEETQVKLLNSIIQNVNFTKIDVIFVKSPIGLIESEKGIVIKNFDKMIWIRNFDNLQSQIFDIISPQLEFLQTENDVNEYFNQNKLNSLVLLPDNYTFKTQIIEDLETLIRNGDLKEARINGLKAFNSNYKNFTAPTLILHKGNNKFEQYEYNLTYTDQILDFFYLESLDLINRLDEDNYARVFGGPIQTQVHLLINGILNEDLFNAYYQVALNNKINDLKYHRLIFTYSTFDENPTLWSLFDFDQSTNTPKLVITETNFRKYQLQKYICQSETLNQENIQQFIDDFRNKNLNEFYKSEPIPQQTENQDIYKIVGQTFSQEVLNKGKNVLLLFWDSKNKDLFDDYFKLLDEFSLIQNKEKIKIGHIDLANNEHPKITVDSVPKLMLYLAADKKAPKEYLKSSNLVISELKAWLDYYIGDSIAYKQEKTDL</sequence>
<proteinExistence type="inferred from homology"/>
<keyword evidence="5" id="KW-0256">Endoplasmic reticulum</keyword>
<evidence type="ECO:0000256" key="4">
    <source>
        <dbReference type="ARBA" id="ARBA00012723"/>
    </source>
</evidence>
<evidence type="ECO:0000256" key="5">
    <source>
        <dbReference type="ARBA" id="ARBA00022824"/>
    </source>
</evidence>
<reference evidence="9" key="1">
    <citation type="submission" date="2021-01" db="EMBL/GenBank/DDBJ databases">
        <authorList>
            <consortium name="Genoscope - CEA"/>
            <person name="William W."/>
        </authorList>
    </citation>
    <scope>NUCLEOTIDE SEQUENCE</scope>
</reference>
<dbReference type="Proteomes" id="UP000688137">
    <property type="component" value="Unassembled WGS sequence"/>
</dbReference>
<gene>
    <name evidence="9" type="ORF">PPRIM_AZ9-3.1.T0520111</name>
</gene>
<protein>
    <recommendedName>
        <fullName evidence="4">protein disulfide-isomerase</fullName>
        <ecNumber evidence="4">5.3.4.1</ecNumber>
    </recommendedName>
</protein>
<evidence type="ECO:0000256" key="3">
    <source>
        <dbReference type="ARBA" id="ARBA00006347"/>
    </source>
</evidence>
<dbReference type="OMA" id="NFDKMIW"/>